<reference evidence="1 2" key="1">
    <citation type="submission" date="2017-05" db="EMBL/GenBank/DDBJ databases">
        <title>Genomic insights into alkan degradation activity of Oleiphilus messinensis.</title>
        <authorList>
            <person name="Kozyavkin S.A."/>
            <person name="Slesarev A.I."/>
            <person name="Golyshin P.N."/>
            <person name="Korzhenkov A."/>
            <person name="Golyshina O.N."/>
            <person name="Toshchakov S.V."/>
        </authorList>
    </citation>
    <scope>NUCLEOTIDE SEQUENCE [LARGE SCALE GENOMIC DNA]</scope>
    <source>
        <strain evidence="1 2">ME102</strain>
    </source>
</reference>
<dbReference type="AlphaFoldDB" id="A0A1Y0I753"/>
<organism evidence="1 2">
    <name type="scientific">Oleiphilus messinensis</name>
    <dbReference type="NCBI Taxonomy" id="141451"/>
    <lineage>
        <taxon>Bacteria</taxon>
        <taxon>Pseudomonadati</taxon>
        <taxon>Pseudomonadota</taxon>
        <taxon>Gammaproteobacteria</taxon>
        <taxon>Oceanospirillales</taxon>
        <taxon>Oleiphilaceae</taxon>
        <taxon>Oleiphilus</taxon>
    </lineage>
</organism>
<dbReference type="EMBL" id="CP021425">
    <property type="protein sequence ID" value="ARU55606.1"/>
    <property type="molecule type" value="Genomic_DNA"/>
</dbReference>
<dbReference type="Proteomes" id="UP000196027">
    <property type="component" value="Chromosome"/>
</dbReference>
<accession>A0A1Y0I753</accession>
<sequence>MLATHQDAERRYESLREMARNSIGNELPYTDRSNIHLRGICQKALLQAKLWDNDPKRLVDWPWDSGYQDYSYRNPKRFELATWYGNTLAGLSLGRPSYAGTRLRLEFIESRPSSSPLKGRIVPITISVAELYANIIGADELRIIDPVDQKLVEYYTSFGYRYKTAVSEKNHKHYLVKAIL</sequence>
<protein>
    <recommendedName>
        <fullName evidence="3">N-acetyltransferase domain-containing protein</fullName>
    </recommendedName>
</protein>
<gene>
    <name evidence="1" type="ORF">OLMES_1531</name>
</gene>
<dbReference type="KEGG" id="ome:OLMES_1531"/>
<evidence type="ECO:0000313" key="1">
    <source>
        <dbReference type="EMBL" id="ARU55606.1"/>
    </source>
</evidence>
<keyword evidence="2" id="KW-1185">Reference proteome</keyword>
<evidence type="ECO:0008006" key="3">
    <source>
        <dbReference type="Google" id="ProtNLM"/>
    </source>
</evidence>
<proteinExistence type="predicted"/>
<evidence type="ECO:0000313" key="2">
    <source>
        <dbReference type="Proteomes" id="UP000196027"/>
    </source>
</evidence>
<name>A0A1Y0I753_9GAMM</name>